<evidence type="ECO:0000256" key="1">
    <source>
        <dbReference type="SAM" id="MobiDB-lite"/>
    </source>
</evidence>
<feature type="region of interest" description="Disordered" evidence="1">
    <location>
        <begin position="314"/>
        <end position="436"/>
    </location>
</feature>
<gene>
    <name evidence="2" type="ORF">NKR23_g10432</name>
</gene>
<reference evidence="2" key="1">
    <citation type="submission" date="2022-07" db="EMBL/GenBank/DDBJ databases">
        <title>Fungi with potential for degradation of polypropylene.</title>
        <authorList>
            <person name="Gostincar C."/>
        </authorList>
    </citation>
    <scope>NUCLEOTIDE SEQUENCE</scope>
    <source>
        <strain evidence="2">EXF-13308</strain>
    </source>
</reference>
<sequence>MARSLSKSTRRKFISRTAKLMRRREEVDSELIRQGARQVDEVTEEDYLVRKNLLRRASELAGAEKKHLREKTKALREQQRLHDKHPTTEGASDLALLRTLLWKFKCNLGPQLIDCENKLLEDETEQNGSGTADSDDLDRSGLHDEDGPESPSFGIRDATSSLLSQQIKRIENPKQPFLQRLDKGPTTSPSSSPVSGGELDERVSDEVLSHSSQEYAEGASGKGSLGQGGRGKERRKQTEKVRKASGDCNAEDSRQLAPQVVQSTAHARTCPPTTCPDFNITPGNMMAGSDHLNSLLPPDESDSRVNMLYYKENAAATKDDPDNNDAVYDRQSAHNDSNPGRDYSMSGGLPVENEISTRGAGRPRTDPDEEVEDSGDMPVEQLPSLPGVNPFDGPPYSKKSPKKRKQPIFYVVGDVDGPNLNDQSSPLAYKKKPKLGKVVKEEEAVAADRQNQEEVAAELDALRRSVGDRGCTRGPLIPGSDGLQLSTGRPSGNARPTLEEALAEDRKILAAERRAWKERLGL</sequence>
<comment type="caution">
    <text evidence="2">The sequence shown here is derived from an EMBL/GenBank/DDBJ whole genome shotgun (WGS) entry which is preliminary data.</text>
</comment>
<dbReference type="EMBL" id="JANBVO010000046">
    <property type="protein sequence ID" value="KAJ9134031.1"/>
    <property type="molecule type" value="Genomic_DNA"/>
</dbReference>
<accession>A0AA38R4I7</accession>
<keyword evidence="3" id="KW-1185">Reference proteome</keyword>
<evidence type="ECO:0000313" key="2">
    <source>
        <dbReference type="EMBL" id="KAJ9134031.1"/>
    </source>
</evidence>
<evidence type="ECO:0000313" key="3">
    <source>
        <dbReference type="Proteomes" id="UP001174694"/>
    </source>
</evidence>
<feature type="compositionally biased region" description="Basic and acidic residues" evidence="1">
    <location>
        <begin position="60"/>
        <end position="87"/>
    </location>
</feature>
<organism evidence="2 3">
    <name type="scientific">Pleurostoma richardsiae</name>
    <dbReference type="NCBI Taxonomy" id="41990"/>
    <lineage>
        <taxon>Eukaryota</taxon>
        <taxon>Fungi</taxon>
        <taxon>Dikarya</taxon>
        <taxon>Ascomycota</taxon>
        <taxon>Pezizomycotina</taxon>
        <taxon>Sordariomycetes</taxon>
        <taxon>Sordariomycetidae</taxon>
        <taxon>Calosphaeriales</taxon>
        <taxon>Pleurostomataceae</taxon>
        <taxon>Pleurostoma</taxon>
    </lineage>
</organism>
<feature type="compositionally biased region" description="Low complexity" evidence="1">
    <location>
        <begin position="184"/>
        <end position="197"/>
    </location>
</feature>
<name>A0AA38R4I7_9PEZI</name>
<feature type="region of interest" description="Disordered" evidence="1">
    <location>
        <begin position="124"/>
        <end position="156"/>
    </location>
</feature>
<protein>
    <submittedName>
        <fullName evidence="2">Uncharacterized protein</fullName>
    </submittedName>
</protein>
<feature type="compositionally biased region" description="Gly residues" evidence="1">
    <location>
        <begin position="220"/>
        <end position="229"/>
    </location>
</feature>
<proteinExistence type="predicted"/>
<feature type="compositionally biased region" description="Basic and acidic residues" evidence="1">
    <location>
        <begin position="236"/>
        <end position="245"/>
    </location>
</feature>
<feature type="region of interest" description="Disordered" evidence="1">
    <location>
        <begin position="170"/>
        <end position="256"/>
    </location>
</feature>
<dbReference type="Proteomes" id="UP001174694">
    <property type="component" value="Unassembled WGS sequence"/>
</dbReference>
<dbReference type="AlphaFoldDB" id="A0AA38R4I7"/>
<feature type="compositionally biased region" description="Basic and acidic residues" evidence="1">
    <location>
        <begin position="317"/>
        <end position="333"/>
    </location>
</feature>
<feature type="region of interest" description="Disordered" evidence="1">
    <location>
        <begin position="467"/>
        <end position="495"/>
    </location>
</feature>
<feature type="region of interest" description="Disordered" evidence="1">
    <location>
        <begin position="60"/>
        <end position="88"/>
    </location>
</feature>
<feature type="compositionally biased region" description="Basic and acidic residues" evidence="1">
    <location>
        <begin position="199"/>
        <end position="208"/>
    </location>
</feature>